<dbReference type="GO" id="GO:0051087">
    <property type="term" value="F:protein-folding chaperone binding"/>
    <property type="evidence" value="ECO:0007669"/>
    <property type="project" value="InterPro"/>
</dbReference>
<dbReference type="Proteomes" id="UP000885797">
    <property type="component" value="Unassembled WGS sequence"/>
</dbReference>
<keyword evidence="4" id="KW-0963">Cytoplasm</keyword>
<evidence type="ECO:0000256" key="9">
    <source>
        <dbReference type="RuleBase" id="RU000639"/>
    </source>
</evidence>
<dbReference type="CDD" id="cd00446">
    <property type="entry name" value="GrpE"/>
    <property type="match status" value="1"/>
</dbReference>
<proteinExistence type="inferred from homology"/>
<dbReference type="GO" id="GO:0042803">
    <property type="term" value="F:protein homodimerization activity"/>
    <property type="evidence" value="ECO:0007669"/>
    <property type="project" value="InterPro"/>
</dbReference>
<dbReference type="GO" id="GO:0000774">
    <property type="term" value="F:adenyl-nucleotide exchange factor activity"/>
    <property type="evidence" value="ECO:0007669"/>
    <property type="project" value="InterPro"/>
</dbReference>
<evidence type="ECO:0000256" key="5">
    <source>
        <dbReference type="ARBA" id="ARBA00023016"/>
    </source>
</evidence>
<dbReference type="NCBIfam" id="NF010738">
    <property type="entry name" value="PRK14140.1"/>
    <property type="match status" value="1"/>
</dbReference>
<comment type="similarity">
    <text evidence="2 10">Belongs to the GrpE family.</text>
</comment>
<evidence type="ECO:0000256" key="10">
    <source>
        <dbReference type="RuleBase" id="RU004478"/>
    </source>
</evidence>
<dbReference type="EMBL" id="DRND01000008">
    <property type="protein sequence ID" value="HFC46260.1"/>
    <property type="molecule type" value="Genomic_DNA"/>
</dbReference>
<dbReference type="PANTHER" id="PTHR21237">
    <property type="entry name" value="GRPE PROTEIN"/>
    <property type="match status" value="1"/>
</dbReference>
<evidence type="ECO:0000256" key="3">
    <source>
        <dbReference type="ARBA" id="ARBA00011738"/>
    </source>
</evidence>
<feature type="non-terminal residue" evidence="12">
    <location>
        <position position="196"/>
    </location>
</feature>
<dbReference type="Gene3D" id="3.90.20.20">
    <property type="match status" value="1"/>
</dbReference>
<dbReference type="InterPro" id="IPR000740">
    <property type="entry name" value="GrpE"/>
</dbReference>
<sequence length="196" mass="22619">MEEAMTEEKGAKKEEIKEMENSEKRPEDNTSKAAGREGGGAPADLEECRRLLEEREHEISELKDRLLRLGAEFENFKKRMEREKEDYMKYALESFAKELLPFLDNLERAIQTAKENPDTEKILEGLELTLSGYFNTLEKFGLKQFVAEGKRFDPNFHEALGVEEHDGVEENTVIKELLKGYTLHERVIRPALVVVS</sequence>
<reference evidence="12" key="1">
    <citation type="journal article" date="2020" name="mSystems">
        <title>Genome- and Community-Level Interaction Insights into Carbon Utilization and Element Cycling Functions of Hydrothermarchaeota in Hydrothermal Sediment.</title>
        <authorList>
            <person name="Zhou Z."/>
            <person name="Liu Y."/>
            <person name="Xu W."/>
            <person name="Pan J."/>
            <person name="Luo Z.H."/>
            <person name="Li M."/>
        </authorList>
    </citation>
    <scope>NUCLEOTIDE SEQUENCE [LARGE SCALE GENOMIC DNA]</scope>
    <source>
        <strain evidence="12">HyVt-503</strain>
    </source>
</reference>
<dbReference type="PANTHER" id="PTHR21237:SF23">
    <property type="entry name" value="GRPE PROTEIN HOMOLOG, MITOCHONDRIAL"/>
    <property type="match status" value="1"/>
</dbReference>
<name>A0A7V2SXP1_9BACT</name>
<feature type="region of interest" description="Disordered" evidence="11">
    <location>
        <begin position="1"/>
        <end position="46"/>
    </location>
</feature>
<evidence type="ECO:0000313" key="12">
    <source>
        <dbReference type="EMBL" id="HFC46260.1"/>
    </source>
</evidence>
<keyword evidence="6 9" id="KW-0143">Chaperone</keyword>
<feature type="compositionally biased region" description="Basic and acidic residues" evidence="11">
    <location>
        <begin position="1"/>
        <end position="30"/>
    </location>
</feature>
<dbReference type="InterPro" id="IPR009012">
    <property type="entry name" value="GrpE_head"/>
</dbReference>
<dbReference type="FunFam" id="2.30.22.10:FF:000001">
    <property type="entry name" value="Protein GrpE"/>
    <property type="match status" value="1"/>
</dbReference>
<dbReference type="PRINTS" id="PR00773">
    <property type="entry name" value="GRPEPROTEIN"/>
</dbReference>
<dbReference type="Gene3D" id="2.30.22.10">
    <property type="entry name" value="Head domain of nucleotide exchange factor GrpE"/>
    <property type="match status" value="1"/>
</dbReference>
<dbReference type="NCBIfam" id="NF010748">
    <property type="entry name" value="PRK14150.1"/>
    <property type="match status" value="1"/>
</dbReference>
<protein>
    <recommendedName>
        <fullName evidence="8 9">Protein GrpE</fullName>
    </recommendedName>
</protein>
<dbReference type="AlphaFoldDB" id="A0A7V2SXP1"/>
<evidence type="ECO:0000256" key="4">
    <source>
        <dbReference type="ARBA" id="ARBA00022490"/>
    </source>
</evidence>
<evidence type="ECO:0000256" key="7">
    <source>
        <dbReference type="ARBA" id="ARBA00053401"/>
    </source>
</evidence>
<comment type="subunit">
    <text evidence="3">Homodimer.</text>
</comment>
<evidence type="ECO:0000256" key="6">
    <source>
        <dbReference type="ARBA" id="ARBA00023186"/>
    </source>
</evidence>
<organism evidence="12">
    <name type="scientific">Dissulfuribacter thermophilus</name>
    <dbReference type="NCBI Taxonomy" id="1156395"/>
    <lineage>
        <taxon>Bacteria</taxon>
        <taxon>Pseudomonadati</taxon>
        <taxon>Thermodesulfobacteriota</taxon>
        <taxon>Dissulfuribacteria</taxon>
        <taxon>Dissulfuribacterales</taxon>
        <taxon>Dissulfuribacteraceae</taxon>
        <taxon>Dissulfuribacter</taxon>
    </lineage>
</organism>
<evidence type="ECO:0000256" key="8">
    <source>
        <dbReference type="ARBA" id="ARBA00072274"/>
    </source>
</evidence>
<dbReference type="PROSITE" id="PS01071">
    <property type="entry name" value="GRPE"/>
    <property type="match status" value="1"/>
</dbReference>
<evidence type="ECO:0000256" key="11">
    <source>
        <dbReference type="SAM" id="MobiDB-lite"/>
    </source>
</evidence>
<dbReference type="Pfam" id="PF01025">
    <property type="entry name" value="GrpE"/>
    <property type="match status" value="1"/>
</dbReference>
<comment type="function">
    <text evidence="7 9">Participates actively in the response to hyperosmotic and heat shock by preventing the aggregation of stress-denatured proteins, in association with DnaK and GrpE. It is the nucleotide exchange factor for DnaK and may function as a thermosensor. Unfolded proteins bind initially to DnaJ; upon interaction with the DnaJ-bound protein, DnaK hydrolyzes its bound ATP, resulting in the formation of a stable complex. GrpE releases ADP from DnaK; ATP binding to DnaK triggers the release of the substrate protein, thus completing the reaction cycle. Several rounds of ATP-dependent interactions between DnaJ, DnaK and GrpE are required for fully efficient folding.</text>
</comment>
<dbReference type="GO" id="GO:0006457">
    <property type="term" value="P:protein folding"/>
    <property type="evidence" value="ECO:0007669"/>
    <property type="project" value="InterPro"/>
</dbReference>
<comment type="subcellular location">
    <subcellularLocation>
        <location evidence="1">Cytoplasm</location>
    </subcellularLocation>
</comment>
<dbReference type="InterPro" id="IPR013805">
    <property type="entry name" value="GrpE_CC"/>
</dbReference>
<evidence type="ECO:0000256" key="1">
    <source>
        <dbReference type="ARBA" id="ARBA00004496"/>
    </source>
</evidence>
<evidence type="ECO:0000256" key="2">
    <source>
        <dbReference type="ARBA" id="ARBA00009054"/>
    </source>
</evidence>
<dbReference type="HAMAP" id="MF_01151">
    <property type="entry name" value="GrpE"/>
    <property type="match status" value="1"/>
</dbReference>
<dbReference type="SUPFAM" id="SSF58014">
    <property type="entry name" value="Coiled-coil domain of nucleotide exchange factor GrpE"/>
    <property type="match status" value="1"/>
</dbReference>
<keyword evidence="5 9" id="KW-0346">Stress response</keyword>
<dbReference type="GO" id="GO:0005737">
    <property type="term" value="C:cytoplasm"/>
    <property type="evidence" value="ECO:0007669"/>
    <property type="project" value="UniProtKB-SubCell"/>
</dbReference>
<dbReference type="GO" id="GO:0051082">
    <property type="term" value="F:unfolded protein binding"/>
    <property type="evidence" value="ECO:0007669"/>
    <property type="project" value="TreeGrafter"/>
</dbReference>
<comment type="caution">
    <text evidence="12">The sequence shown here is derived from an EMBL/GenBank/DDBJ whole genome shotgun (WGS) entry which is preliminary data.</text>
</comment>
<dbReference type="SUPFAM" id="SSF51064">
    <property type="entry name" value="Head domain of nucleotide exchange factor GrpE"/>
    <property type="match status" value="1"/>
</dbReference>
<gene>
    <name evidence="12" type="primary">grpE</name>
    <name evidence="12" type="ORF">ENJ63_00085</name>
</gene>
<accession>A0A7V2SXP1</accession>